<dbReference type="InterPro" id="IPR000923">
    <property type="entry name" value="BlueCu_1"/>
</dbReference>
<proteinExistence type="predicted"/>
<dbReference type="GO" id="GO:0042597">
    <property type="term" value="C:periplasmic space"/>
    <property type="evidence" value="ECO:0007669"/>
    <property type="project" value="UniProtKB-SubCell"/>
</dbReference>
<dbReference type="Pfam" id="PF00127">
    <property type="entry name" value="Copper-bind"/>
    <property type="match status" value="1"/>
</dbReference>
<keyword evidence="2 5" id="KW-0479">Metal-binding</keyword>
<dbReference type="InterPro" id="IPR050845">
    <property type="entry name" value="Cu-binding_ET"/>
</dbReference>
<evidence type="ECO:0000313" key="8">
    <source>
        <dbReference type="Proteomes" id="UP000242757"/>
    </source>
</evidence>
<organism evidence="7 8">
    <name type="scientific">Oceanimonas doudoroffii</name>
    <dbReference type="NCBI Taxonomy" id="84158"/>
    <lineage>
        <taxon>Bacteria</taxon>
        <taxon>Pseudomonadati</taxon>
        <taxon>Pseudomonadota</taxon>
        <taxon>Gammaproteobacteria</taxon>
        <taxon>Aeromonadales</taxon>
        <taxon>Aeromonadaceae</taxon>
        <taxon>Oceanimonas</taxon>
    </lineage>
</organism>
<accession>A0A233RAX9</accession>
<protein>
    <recommendedName>
        <fullName evidence="5">Azurin</fullName>
    </recommendedName>
</protein>
<dbReference type="SUPFAM" id="SSF49503">
    <property type="entry name" value="Cupredoxins"/>
    <property type="match status" value="1"/>
</dbReference>
<dbReference type="NCBIfam" id="TIGR02695">
    <property type="entry name" value="azurin"/>
    <property type="match status" value="1"/>
</dbReference>
<keyword evidence="1 5" id="KW-0813">Transport</keyword>
<dbReference type="RefSeq" id="WP_094201937.1">
    <property type="nucleotide sequence ID" value="NZ_NBIM01000009.1"/>
</dbReference>
<dbReference type="PANTHER" id="PTHR38439:SF2">
    <property type="entry name" value="OUTER MEMBRANE PROTEIN H.8"/>
    <property type="match status" value="1"/>
</dbReference>
<keyword evidence="8" id="KW-1185">Reference proteome</keyword>
<dbReference type="InterPro" id="IPR014068">
    <property type="entry name" value="Azurin"/>
</dbReference>
<dbReference type="AlphaFoldDB" id="A0A233RAX9"/>
<dbReference type="Proteomes" id="UP000242757">
    <property type="component" value="Unassembled WGS sequence"/>
</dbReference>
<reference evidence="7 8" key="1">
    <citation type="submission" date="2017-08" db="EMBL/GenBank/DDBJ databases">
        <title>A Genome Sequence of Oceanimonas doudoroffii ATCC 27123T.</title>
        <authorList>
            <person name="Brennan M.A."/>
            <person name="Maclea K.S."/>
            <person name="Mcclelland W.D."/>
            <person name="Trachtenberg A.M."/>
        </authorList>
    </citation>
    <scope>NUCLEOTIDE SEQUENCE [LARGE SCALE GENOMIC DNA]</scope>
    <source>
        <strain evidence="7 8">ATCC 27123</strain>
    </source>
</reference>
<dbReference type="CDD" id="cd13922">
    <property type="entry name" value="Azurin"/>
    <property type="match status" value="1"/>
</dbReference>
<dbReference type="GO" id="GO:0009055">
    <property type="term" value="F:electron transfer activity"/>
    <property type="evidence" value="ECO:0007669"/>
    <property type="project" value="InterPro"/>
</dbReference>
<dbReference type="EMBL" id="NBIM01000009">
    <property type="protein sequence ID" value="OXY80537.1"/>
    <property type="molecule type" value="Genomic_DNA"/>
</dbReference>
<evidence type="ECO:0000256" key="2">
    <source>
        <dbReference type="ARBA" id="ARBA00022723"/>
    </source>
</evidence>
<dbReference type="InterPro" id="IPR008972">
    <property type="entry name" value="Cupredoxin"/>
</dbReference>
<dbReference type="Gene3D" id="2.60.40.420">
    <property type="entry name" value="Cupredoxins - blue copper proteins"/>
    <property type="match status" value="1"/>
</dbReference>
<evidence type="ECO:0000256" key="3">
    <source>
        <dbReference type="ARBA" id="ARBA00022982"/>
    </source>
</evidence>
<evidence type="ECO:0000256" key="5">
    <source>
        <dbReference type="RuleBase" id="RU363017"/>
    </source>
</evidence>
<sequence length="150" mass="15796">MKVIKSLAGLVLLSAALPTLADECSLTIEGNDAMQFNQQELSVPASCKEVTLTLNHTGNLDKKVMGHNWVLSQTADMQAIASGGISAGADNDYLDTSDERILAHTDLIGGGESSTVTFSTEGMSAGGDYSYFCSFPGHIGIMKGKFTITE</sequence>
<comment type="subcellular location">
    <subcellularLocation>
        <location evidence="5">Periplasm</location>
    </subcellularLocation>
</comment>
<feature type="chain" id="PRO_5011833814" description="Azurin" evidence="5">
    <location>
        <begin position="22"/>
        <end position="150"/>
    </location>
</feature>
<comment type="function">
    <text evidence="5">Transfers electrons from cytochrome c551 to cytochrome oxidase.</text>
</comment>
<feature type="signal peptide" evidence="5">
    <location>
        <begin position="1"/>
        <end position="21"/>
    </location>
</feature>
<keyword evidence="5" id="KW-0732">Signal</keyword>
<dbReference type="PROSITE" id="PS00196">
    <property type="entry name" value="COPPER_BLUE"/>
    <property type="match status" value="1"/>
</dbReference>
<dbReference type="InterPro" id="IPR028871">
    <property type="entry name" value="BlueCu_1_BS"/>
</dbReference>
<evidence type="ECO:0000313" key="7">
    <source>
        <dbReference type="EMBL" id="OXY80537.1"/>
    </source>
</evidence>
<keyword evidence="4 5" id="KW-0186">Copper</keyword>
<evidence type="ECO:0000256" key="1">
    <source>
        <dbReference type="ARBA" id="ARBA00022448"/>
    </source>
</evidence>
<keyword evidence="5" id="KW-0574">Periplasm</keyword>
<dbReference type="GO" id="GO:0005507">
    <property type="term" value="F:copper ion binding"/>
    <property type="evidence" value="ECO:0007669"/>
    <property type="project" value="UniProtKB-UniRule"/>
</dbReference>
<comment type="caution">
    <text evidence="7">The sequence shown here is derived from an EMBL/GenBank/DDBJ whole genome shotgun (WGS) entry which is preliminary data.</text>
</comment>
<dbReference type="PANTHER" id="PTHR38439">
    <property type="entry name" value="AURACYANIN-B"/>
    <property type="match status" value="1"/>
</dbReference>
<gene>
    <name evidence="7" type="primary">azu</name>
    <name evidence="7" type="ORF">B6S08_16635</name>
</gene>
<evidence type="ECO:0000259" key="6">
    <source>
        <dbReference type="Pfam" id="PF00127"/>
    </source>
</evidence>
<evidence type="ECO:0000256" key="4">
    <source>
        <dbReference type="ARBA" id="ARBA00023008"/>
    </source>
</evidence>
<feature type="domain" description="Blue (type 1) copper" evidence="6">
    <location>
        <begin position="23"/>
        <end position="148"/>
    </location>
</feature>
<keyword evidence="3 5" id="KW-0249">Electron transport</keyword>
<name>A0A233RAX9_9GAMM</name>
<dbReference type="OrthoDB" id="9814063at2"/>